<evidence type="ECO:0000313" key="13">
    <source>
        <dbReference type="Proteomes" id="UP000287144"/>
    </source>
</evidence>
<proteinExistence type="predicted"/>
<evidence type="ECO:0000256" key="4">
    <source>
        <dbReference type="ARBA" id="ARBA00022989"/>
    </source>
</evidence>
<feature type="compositionally biased region" description="Low complexity" evidence="9">
    <location>
        <begin position="660"/>
        <end position="670"/>
    </location>
</feature>
<feature type="region of interest" description="Disordered" evidence="9">
    <location>
        <begin position="422"/>
        <end position="471"/>
    </location>
</feature>
<keyword evidence="7" id="KW-1071">Ligand-gated ion channel</keyword>
<name>A0A428SM32_9HYPO</name>
<keyword evidence="4 10" id="KW-1133">Transmembrane helix</keyword>
<feature type="domain" description="Cyclic nucleotide-binding" evidence="11">
    <location>
        <begin position="275"/>
        <end position="379"/>
    </location>
</feature>
<feature type="transmembrane region" description="Helical" evidence="10">
    <location>
        <begin position="1119"/>
        <end position="1138"/>
    </location>
</feature>
<feature type="region of interest" description="Disordered" evidence="9">
    <location>
        <begin position="873"/>
        <end position="896"/>
    </location>
</feature>
<evidence type="ECO:0000256" key="10">
    <source>
        <dbReference type="SAM" id="Phobius"/>
    </source>
</evidence>
<accession>A0A428SM32</accession>
<sequence>MRRGRSPNSPSPYRALAHHQQASNAGASSDSVSLIRSFNVETNPTRPVRPSPLTTSLIRDMPLDLVDRIRSFPLFMSAPEEFLVAIGNHLKPQIQSPNDHIVTEGDDAKAMYWLVRGVVAVTSRDGEAVYAELKAGAFFGEIGVLMQMPRTATIIARTKCLLLVLKKEDLYTVMPKFPEMEKAIREEAQERLNLLKKRRQEGGKLLKSPKGDFSAREAAPGEVSTGERGAIRDGTVVNSKKRKSPSPGIIEDPAAGSAIGSGQINIRTTLKELPLFSTLPADILHFLGLSAQPKTYTPFTDIVRQGLPGNEIFFIVRGEAEVIHDEPIVNESFQGNTRLPQKRPRLKAGQYFGEVASLGLSRGRTATVRAITTVECIMITGDVLDEFWRRCPPDIKGQVEETARLRYQKQSDDVDMIDADVREKANKSDPPTPTTPTRATLPGLTFTTPSKPTSPAKDDSSNMEPKDPDPFLSVNMENIRNRRRHSLAPPIPPTDSSGPTANGVRAGSRLSEVTPIKFAFTETMDSDDNVDLSIYNRKVTDELITKVLAPFIGTRAVTIDLNNCFHITDEGFGALWRNCGKNVKKWKMKSVWDVSANQILEMSENAKGLEEVDWSNCRKVGDNLLGRVVGWVVPDPPPSAKPPPSKQVVISSSTARSRNKAQQQQQKQAAPTILPPGTVVGCPKLKRLNLSYCKHITDRSMAHLAAHASNRIESLSLTRCTSITDAGFQSWAPFRFEKLSQLCLADCTYLSDNAIVALVNSAKNLTHLDLSFCCALSDTATEVVALRLPKLRELRLAFCGSAVSDGSLESVALHLNDLEALSVRGCVRVTGRGVENVLNGCGRLNLMDVSQCRNLESWLRAGSVANWGFDDRAGQRPRASVSSESGEGEEELPAPKAMSVAMLTSQKLYATVGVRIQGKESSATCSSPRGAGKFHRLPTRDVGYQRHAFFPSIYRNLDAYYNPGLPSDPRLNSSLSFVNERSNSSTTYTCIARKTMSFTITLRQGPARIAQRLPVLSKSAAGSIRSFHVPAKPTPNFFTSRITSATTRSAFQRGGRAGGRSYYQESARTAAAPQTTTRRLLVGGAIFGGTLVAVNAVFNRETREDGGMPVYEREYLNNTFLHTGLGIGIIGLTARQMVQTGFVYRIMVTNPWVVGLGGLALSFATMIGTRSISPDNYIPKYALWTAFNATQAAFVAPLLAFVPGALIARAGLYTVAMMGGISIVGATAKQEKYLYIGGPLLAGAAIVAASGLAPLIIPATAVRTLAFTESLWLYGGLAVFGGFTLYDVQKVLYHARLAQAGVMRRDPVNESISLELDFLNIFIRMVQILMMQQNRRK</sequence>
<dbReference type="InterPro" id="IPR014710">
    <property type="entry name" value="RmlC-like_jellyroll"/>
</dbReference>
<evidence type="ECO:0000256" key="1">
    <source>
        <dbReference type="ARBA" id="ARBA00004141"/>
    </source>
</evidence>
<feature type="compositionally biased region" description="Basic and acidic residues" evidence="9">
    <location>
        <begin position="204"/>
        <end position="215"/>
    </location>
</feature>
<dbReference type="SMART" id="SM00367">
    <property type="entry name" value="LRR_CC"/>
    <property type="match status" value="8"/>
</dbReference>
<dbReference type="InterPro" id="IPR050866">
    <property type="entry name" value="CNG_cation_channel"/>
</dbReference>
<dbReference type="Pfam" id="PF16643">
    <property type="entry name" value="cNMPbd_u2"/>
    <property type="match status" value="1"/>
</dbReference>
<keyword evidence="5" id="KW-0406">Ion transport</keyword>
<dbReference type="PROSITE" id="PS50042">
    <property type="entry name" value="CNMP_BINDING_3"/>
    <property type="match status" value="2"/>
</dbReference>
<dbReference type="InterPro" id="IPR018490">
    <property type="entry name" value="cNMP-bd_dom_sf"/>
</dbReference>
<evidence type="ECO:0000256" key="9">
    <source>
        <dbReference type="SAM" id="MobiDB-lite"/>
    </source>
</evidence>
<feature type="domain" description="Cyclic nucleotide-binding" evidence="11">
    <location>
        <begin position="74"/>
        <end position="191"/>
    </location>
</feature>
<keyword evidence="2" id="KW-0813">Transport</keyword>
<evidence type="ECO:0000256" key="3">
    <source>
        <dbReference type="ARBA" id="ARBA00022692"/>
    </source>
</evidence>
<comment type="caution">
    <text evidence="12">The sequence shown here is derived from an EMBL/GenBank/DDBJ whole genome shotgun (WGS) entry which is preliminary data.</text>
</comment>
<dbReference type="PANTHER" id="PTHR45638">
    <property type="entry name" value="CYCLIC NUCLEOTIDE-GATED CATION CHANNEL SUBUNIT A"/>
    <property type="match status" value="1"/>
</dbReference>
<evidence type="ECO:0000256" key="8">
    <source>
        <dbReference type="ARBA" id="ARBA00023303"/>
    </source>
</evidence>
<keyword evidence="13" id="KW-1185">Reference proteome</keyword>
<protein>
    <recommendedName>
        <fullName evidence="11">Cyclic nucleotide-binding domain-containing protein</fullName>
    </recommendedName>
</protein>
<feature type="region of interest" description="Disordered" evidence="9">
    <location>
        <begin position="204"/>
        <end position="254"/>
    </location>
</feature>
<dbReference type="PANTHER" id="PTHR45638:SF24">
    <property type="entry name" value="CYCLIC NUCLEOTIDE-BINDING DOMAIN PROTEIN (AFU_ORTHOLOGUE AFUA_2G03170)"/>
    <property type="match status" value="1"/>
</dbReference>
<keyword evidence="3 10" id="KW-0812">Transmembrane</keyword>
<reference evidence="12 13" key="1">
    <citation type="submission" date="2017-06" db="EMBL/GenBank/DDBJ databases">
        <title>Comparative genomic analysis of Ambrosia Fusariam Clade fungi.</title>
        <authorList>
            <person name="Stajich J.E."/>
            <person name="Carrillo J."/>
            <person name="Kijimoto T."/>
            <person name="Eskalen A."/>
            <person name="O'Donnell K."/>
            <person name="Kasson M."/>
        </authorList>
    </citation>
    <scope>NUCLEOTIDE SEQUENCE [LARGE SCALE GENOMIC DNA]</scope>
    <source>
        <strain evidence="12 13">NRRL62579</strain>
    </source>
</reference>
<dbReference type="FunFam" id="2.60.120.10:FF:000057">
    <property type="entry name" value="Cyclic nucleotide-binding domain protein"/>
    <property type="match status" value="1"/>
</dbReference>
<evidence type="ECO:0000313" key="12">
    <source>
        <dbReference type="EMBL" id="RSL90817.1"/>
    </source>
</evidence>
<feature type="region of interest" description="Disordered" evidence="9">
    <location>
        <begin position="635"/>
        <end position="672"/>
    </location>
</feature>
<feature type="compositionally biased region" description="Pro residues" evidence="9">
    <location>
        <begin position="635"/>
        <end position="645"/>
    </location>
</feature>
<comment type="subcellular location">
    <subcellularLocation>
        <location evidence="1">Membrane</location>
        <topology evidence="1">Multi-pass membrane protein</topology>
    </subcellularLocation>
</comment>
<evidence type="ECO:0000259" key="11">
    <source>
        <dbReference type="PROSITE" id="PS50042"/>
    </source>
</evidence>
<dbReference type="SUPFAM" id="SSF52047">
    <property type="entry name" value="RNI-like"/>
    <property type="match status" value="1"/>
</dbReference>
<dbReference type="InterPro" id="IPR006553">
    <property type="entry name" value="Leu-rich_rpt_Cys-con_subtyp"/>
</dbReference>
<feature type="transmembrane region" description="Helical" evidence="10">
    <location>
        <begin position="1080"/>
        <end position="1098"/>
    </location>
</feature>
<dbReference type="InterPro" id="IPR018488">
    <property type="entry name" value="cNMP-bd_CS"/>
</dbReference>
<feature type="region of interest" description="Disordered" evidence="9">
    <location>
        <begin position="1"/>
        <end position="30"/>
    </location>
</feature>
<keyword evidence="6 10" id="KW-0472">Membrane</keyword>
<dbReference type="Pfam" id="PF01027">
    <property type="entry name" value="Bax1-I"/>
    <property type="match status" value="1"/>
</dbReference>
<dbReference type="InterPro" id="IPR000595">
    <property type="entry name" value="cNMP-bd_dom"/>
</dbReference>
<evidence type="ECO:0000256" key="7">
    <source>
        <dbReference type="ARBA" id="ARBA00023286"/>
    </source>
</evidence>
<organism evidence="12 13">
    <name type="scientific">Fusarium oligoseptatum</name>
    <dbReference type="NCBI Taxonomy" id="2604345"/>
    <lineage>
        <taxon>Eukaryota</taxon>
        <taxon>Fungi</taxon>
        <taxon>Dikarya</taxon>
        <taxon>Ascomycota</taxon>
        <taxon>Pezizomycotina</taxon>
        <taxon>Sordariomycetes</taxon>
        <taxon>Hypocreomycetidae</taxon>
        <taxon>Hypocreales</taxon>
        <taxon>Nectriaceae</taxon>
        <taxon>Fusarium</taxon>
        <taxon>Fusarium solani species complex</taxon>
    </lineage>
</organism>
<dbReference type="Gene3D" id="3.80.10.10">
    <property type="entry name" value="Ribonuclease Inhibitor"/>
    <property type="match status" value="3"/>
</dbReference>
<dbReference type="Pfam" id="PF00027">
    <property type="entry name" value="cNMP_binding"/>
    <property type="match status" value="2"/>
</dbReference>
<dbReference type="Proteomes" id="UP000287144">
    <property type="component" value="Unassembled WGS sequence"/>
</dbReference>
<dbReference type="STRING" id="1325735.A0A428SM32"/>
<gene>
    <name evidence="12" type="ORF">CEP52_014467</name>
</gene>
<dbReference type="Pfam" id="PF25372">
    <property type="entry name" value="DUF7885"/>
    <property type="match status" value="1"/>
</dbReference>
<feature type="transmembrane region" description="Helical" evidence="10">
    <location>
        <begin position="1150"/>
        <end position="1169"/>
    </location>
</feature>
<dbReference type="Gene3D" id="2.60.120.10">
    <property type="entry name" value="Jelly Rolls"/>
    <property type="match status" value="2"/>
</dbReference>
<dbReference type="InterPro" id="IPR006214">
    <property type="entry name" value="Bax_inhibitor_1-related"/>
</dbReference>
<keyword evidence="8" id="KW-0407">Ion channel</keyword>
<feature type="transmembrane region" description="Helical" evidence="10">
    <location>
        <begin position="1206"/>
        <end position="1226"/>
    </location>
</feature>
<evidence type="ECO:0000256" key="2">
    <source>
        <dbReference type="ARBA" id="ARBA00022448"/>
    </source>
</evidence>
<dbReference type="GO" id="GO:0016020">
    <property type="term" value="C:membrane"/>
    <property type="evidence" value="ECO:0007669"/>
    <property type="project" value="UniProtKB-SubCell"/>
</dbReference>
<dbReference type="PROSITE" id="PS00889">
    <property type="entry name" value="CNMP_BINDING_2"/>
    <property type="match status" value="1"/>
</dbReference>
<dbReference type="GO" id="GO:0005221">
    <property type="term" value="F:intracellularly cyclic nucleotide-activated monoatomic cation channel activity"/>
    <property type="evidence" value="ECO:0007669"/>
    <property type="project" value="InterPro"/>
</dbReference>
<evidence type="ECO:0000256" key="6">
    <source>
        <dbReference type="ARBA" id="ARBA00023136"/>
    </source>
</evidence>
<feature type="transmembrane region" description="Helical" evidence="10">
    <location>
        <begin position="1233"/>
        <end position="1259"/>
    </location>
</feature>
<feature type="transmembrane region" description="Helical" evidence="10">
    <location>
        <begin position="1271"/>
        <end position="1288"/>
    </location>
</feature>
<dbReference type="SMART" id="SM00100">
    <property type="entry name" value="cNMP"/>
    <property type="match status" value="2"/>
</dbReference>
<feature type="transmembrane region" description="Helical" evidence="10">
    <location>
        <begin position="1181"/>
        <end position="1200"/>
    </location>
</feature>
<feature type="compositionally biased region" description="Basic and acidic residues" evidence="9">
    <location>
        <begin position="456"/>
        <end position="469"/>
    </location>
</feature>
<dbReference type="InterPro" id="IPR032675">
    <property type="entry name" value="LRR_dom_sf"/>
</dbReference>
<feature type="compositionally biased region" description="Polar residues" evidence="9">
    <location>
        <begin position="20"/>
        <end position="30"/>
    </location>
</feature>
<dbReference type="GO" id="GO:0044877">
    <property type="term" value="F:protein-containing complex binding"/>
    <property type="evidence" value="ECO:0007669"/>
    <property type="project" value="TreeGrafter"/>
</dbReference>
<dbReference type="EMBL" id="NKCK01000226">
    <property type="protein sequence ID" value="RSL90817.1"/>
    <property type="molecule type" value="Genomic_DNA"/>
</dbReference>
<feature type="region of interest" description="Disordered" evidence="9">
    <location>
        <begin position="483"/>
        <end position="506"/>
    </location>
</feature>
<dbReference type="InterPro" id="IPR057207">
    <property type="entry name" value="FBXL15_LRR"/>
</dbReference>
<evidence type="ECO:0000256" key="5">
    <source>
        <dbReference type="ARBA" id="ARBA00023065"/>
    </source>
</evidence>
<dbReference type="SUPFAM" id="SSF51206">
    <property type="entry name" value="cAMP-binding domain-like"/>
    <property type="match status" value="2"/>
</dbReference>
<dbReference type="CDD" id="cd00038">
    <property type="entry name" value="CAP_ED"/>
    <property type="match status" value="2"/>
</dbReference>